<evidence type="ECO:0000313" key="4">
    <source>
        <dbReference type="EMBL" id="KCW67342.1"/>
    </source>
</evidence>
<protein>
    <recommendedName>
        <fullName evidence="5">Metallothionein-like protein type 3</fullName>
    </recommendedName>
</protein>
<dbReference type="InParanoid" id="A0A059BM92"/>
<evidence type="ECO:0008006" key="5">
    <source>
        <dbReference type="Google" id="ProtNLM"/>
    </source>
</evidence>
<name>A0A059BM92_EUCGR</name>
<keyword evidence="2" id="KW-0479">Metal-binding</keyword>
<proteinExistence type="inferred from homology"/>
<evidence type="ECO:0000256" key="2">
    <source>
        <dbReference type="ARBA" id="ARBA00022723"/>
    </source>
</evidence>
<dbReference type="GO" id="GO:0006878">
    <property type="term" value="P:intracellular copper ion homeostasis"/>
    <property type="evidence" value="ECO:0007669"/>
    <property type="project" value="InterPro"/>
</dbReference>
<comment type="similarity">
    <text evidence="1">Belongs to the metallothionein superfamily. Type 15 family.</text>
</comment>
<dbReference type="EMBL" id="KK198758">
    <property type="protein sequence ID" value="KCW67342.1"/>
    <property type="molecule type" value="Genomic_DNA"/>
</dbReference>
<reference evidence="4" key="1">
    <citation type="submission" date="2013-07" db="EMBL/GenBank/DDBJ databases">
        <title>The genome of Eucalyptus grandis.</title>
        <authorList>
            <person name="Schmutz J."/>
            <person name="Hayes R."/>
            <person name="Myburg A."/>
            <person name="Tuskan G."/>
            <person name="Grattapaglia D."/>
            <person name="Rokhsar D.S."/>
        </authorList>
    </citation>
    <scope>NUCLEOTIDE SEQUENCE</scope>
    <source>
        <tissue evidence="4">Leaf extractions</tissue>
    </source>
</reference>
<dbReference type="PANTHER" id="PTHR33357">
    <property type="entry name" value="METALLOTHIONEIN-LIKE PROTEIN 3"/>
    <property type="match status" value="1"/>
</dbReference>
<gene>
    <name evidence="4" type="ORF">EUGRSUZ_F01127</name>
</gene>
<evidence type="ECO:0000256" key="1">
    <source>
        <dbReference type="ARBA" id="ARBA00005802"/>
    </source>
</evidence>
<keyword evidence="3" id="KW-0480">Metal-thiolate cluster</keyword>
<dbReference type="OMA" id="ASCTCVN"/>
<dbReference type="GO" id="GO:0005507">
    <property type="term" value="F:copper ion binding"/>
    <property type="evidence" value="ECO:0000318"/>
    <property type="project" value="GO_Central"/>
</dbReference>
<dbReference type="InterPro" id="IPR044671">
    <property type="entry name" value="MT3"/>
</dbReference>
<accession>A0A059BM92</accession>
<dbReference type="GO" id="GO:0008270">
    <property type="term" value="F:zinc ion binding"/>
    <property type="evidence" value="ECO:0000318"/>
    <property type="project" value="GO_Central"/>
</dbReference>
<dbReference type="FunCoup" id="A0A059BM92">
    <property type="interactions" value="97"/>
</dbReference>
<dbReference type="AlphaFoldDB" id="A0A059BM92"/>
<organism evidence="4">
    <name type="scientific">Eucalyptus grandis</name>
    <name type="common">Flooded gum</name>
    <dbReference type="NCBI Taxonomy" id="71139"/>
    <lineage>
        <taxon>Eukaryota</taxon>
        <taxon>Viridiplantae</taxon>
        <taxon>Streptophyta</taxon>
        <taxon>Embryophyta</taxon>
        <taxon>Tracheophyta</taxon>
        <taxon>Spermatophyta</taxon>
        <taxon>Magnoliopsida</taxon>
        <taxon>eudicotyledons</taxon>
        <taxon>Gunneridae</taxon>
        <taxon>Pentapetalae</taxon>
        <taxon>rosids</taxon>
        <taxon>malvids</taxon>
        <taxon>Myrtales</taxon>
        <taxon>Myrtaceae</taxon>
        <taxon>Myrtoideae</taxon>
        <taxon>Eucalypteae</taxon>
        <taxon>Eucalyptus</taxon>
    </lineage>
</organism>
<evidence type="ECO:0000256" key="3">
    <source>
        <dbReference type="ARBA" id="ARBA00022851"/>
    </source>
</evidence>
<dbReference type="Gramene" id="KCW67342">
    <property type="protein sequence ID" value="KCW67342"/>
    <property type="gene ID" value="EUGRSUZ_F01127"/>
</dbReference>
<sequence length="69" mass="7186">MSDKCGNCDCADQSQCTKKGSSYAADFVETEKSHIETVFMDAPAAENDGKCKCGSSCACTNCTCGTCGH</sequence>
<dbReference type="PANTHER" id="PTHR33357:SF3">
    <property type="entry name" value="METALLOTHIONEIN-LIKE PROTEIN 3"/>
    <property type="match status" value="1"/>
</dbReference>
<dbReference type="STRING" id="71139.A0A059BM92"/>